<dbReference type="Proteomes" id="UP000887581">
    <property type="component" value="Unplaced"/>
</dbReference>
<evidence type="ECO:0000259" key="4">
    <source>
        <dbReference type="PROSITE" id="PS50026"/>
    </source>
</evidence>
<keyword evidence="2" id="KW-1133">Transmembrane helix</keyword>
<protein>
    <submittedName>
        <fullName evidence="6">EGF-like domain-containing protein</fullName>
    </submittedName>
</protein>
<dbReference type="PROSITE" id="PS00022">
    <property type="entry name" value="EGF_1"/>
    <property type="match status" value="1"/>
</dbReference>
<evidence type="ECO:0000313" key="5">
    <source>
        <dbReference type="Proteomes" id="UP000887581"/>
    </source>
</evidence>
<keyword evidence="2" id="KW-0812">Transmembrane</keyword>
<dbReference type="PROSITE" id="PS50026">
    <property type="entry name" value="EGF_3"/>
    <property type="match status" value="1"/>
</dbReference>
<reference evidence="6" key="1">
    <citation type="submission" date="2022-11" db="UniProtKB">
        <authorList>
            <consortium name="WormBaseParasite"/>
        </authorList>
    </citation>
    <scope>IDENTIFICATION</scope>
</reference>
<feature type="domain" description="EGF-like" evidence="4">
    <location>
        <begin position="20"/>
        <end position="55"/>
    </location>
</feature>
<organism evidence="5 6">
    <name type="scientific">Setaria digitata</name>
    <dbReference type="NCBI Taxonomy" id="48799"/>
    <lineage>
        <taxon>Eukaryota</taxon>
        <taxon>Metazoa</taxon>
        <taxon>Ecdysozoa</taxon>
        <taxon>Nematoda</taxon>
        <taxon>Chromadorea</taxon>
        <taxon>Rhabditida</taxon>
        <taxon>Spirurina</taxon>
        <taxon>Spiruromorpha</taxon>
        <taxon>Filarioidea</taxon>
        <taxon>Setariidae</taxon>
        <taxon>Setaria</taxon>
    </lineage>
</organism>
<name>A0A915PQ65_9BILA</name>
<feature type="signal peptide" evidence="3">
    <location>
        <begin position="1"/>
        <end position="21"/>
    </location>
</feature>
<keyword evidence="2" id="KW-0472">Membrane</keyword>
<keyword evidence="3" id="KW-0732">Signal</keyword>
<keyword evidence="1" id="KW-0245">EGF-like domain</keyword>
<evidence type="ECO:0000256" key="1">
    <source>
        <dbReference type="PROSITE-ProRule" id="PRU00076"/>
    </source>
</evidence>
<comment type="caution">
    <text evidence="1">Lacks conserved residue(s) required for the propagation of feature annotation.</text>
</comment>
<keyword evidence="1" id="KW-1015">Disulfide bond</keyword>
<dbReference type="InterPro" id="IPR000742">
    <property type="entry name" value="EGF"/>
</dbReference>
<proteinExistence type="predicted"/>
<evidence type="ECO:0000313" key="6">
    <source>
        <dbReference type="WBParaSite" id="sdigi.contig197.g5979.t1"/>
    </source>
</evidence>
<dbReference type="AlphaFoldDB" id="A0A915PQ65"/>
<dbReference type="WBParaSite" id="sdigi.contig197.g5979.t1">
    <property type="protein sequence ID" value="sdigi.contig197.g5979.t1"/>
    <property type="gene ID" value="sdigi.contig197.g5979"/>
</dbReference>
<keyword evidence="5" id="KW-1185">Reference proteome</keyword>
<evidence type="ECO:0000256" key="2">
    <source>
        <dbReference type="SAM" id="Phobius"/>
    </source>
</evidence>
<feature type="disulfide bond" evidence="1">
    <location>
        <begin position="45"/>
        <end position="54"/>
    </location>
</feature>
<feature type="chain" id="PRO_5037732504" evidence="3">
    <location>
        <begin position="22"/>
        <end position="181"/>
    </location>
</feature>
<evidence type="ECO:0000256" key="3">
    <source>
        <dbReference type="SAM" id="SignalP"/>
    </source>
</evidence>
<accession>A0A915PQ65</accession>
<feature type="transmembrane region" description="Helical" evidence="2">
    <location>
        <begin position="96"/>
        <end position="114"/>
    </location>
</feature>
<sequence>MPLYWTFFWFTICICDGGWKGDYCNDIICQHGYPDIENKSESCVCPARFTGTHCDRCSQKGPKIRPYPECNIDVLKSKARQQRQEAETQFRLRLRIMGAASFLLFLLLITMVFFNRRRIYKKKRSELENLRQREYENRKLILEKAALSTECFNVEQREQSEEGDRKRREHKKTNRRLSFFL</sequence>